<dbReference type="InterPro" id="IPR002818">
    <property type="entry name" value="DJ-1/PfpI"/>
</dbReference>
<dbReference type="SUPFAM" id="SSF52317">
    <property type="entry name" value="Class I glutamine amidotransferase-like"/>
    <property type="match status" value="1"/>
</dbReference>
<dbReference type="Gene3D" id="3.40.50.880">
    <property type="match status" value="1"/>
</dbReference>
<gene>
    <name evidence="2" type="ORF">SPIROBIBN47_280036</name>
</gene>
<evidence type="ECO:0000259" key="1">
    <source>
        <dbReference type="Pfam" id="PF01965"/>
    </source>
</evidence>
<organism evidence="2">
    <name type="scientific">uncultured spirochete</name>
    <dbReference type="NCBI Taxonomy" id="156406"/>
    <lineage>
        <taxon>Bacteria</taxon>
        <taxon>Pseudomonadati</taxon>
        <taxon>Spirochaetota</taxon>
        <taxon>Spirochaetia</taxon>
        <taxon>Spirochaetales</taxon>
        <taxon>environmental samples</taxon>
    </lineage>
</organism>
<name>A0A3P3XIX6_9SPIR</name>
<dbReference type="CDD" id="cd03135">
    <property type="entry name" value="GATase1_DJ-1"/>
    <property type="match status" value="1"/>
</dbReference>
<feature type="domain" description="DJ-1/PfpI" evidence="1">
    <location>
        <begin position="2"/>
        <end position="164"/>
    </location>
</feature>
<evidence type="ECO:0000313" key="2">
    <source>
        <dbReference type="EMBL" id="SLM13166.1"/>
    </source>
</evidence>
<dbReference type="NCBIfam" id="TIGR01383">
    <property type="entry name" value="not_thiJ"/>
    <property type="match status" value="1"/>
</dbReference>
<dbReference type="PANTHER" id="PTHR48094:SF12">
    <property type="entry name" value="PARKINSON DISEASE PROTEIN 7 HOMOLOG"/>
    <property type="match status" value="1"/>
</dbReference>
<reference evidence="2" key="1">
    <citation type="submission" date="2017-02" db="EMBL/GenBank/DDBJ databases">
        <authorList>
            <person name="Regsiter A."/>
            <person name="William W."/>
        </authorList>
    </citation>
    <scope>NUCLEOTIDE SEQUENCE</scope>
    <source>
        <strain evidence="2">Bib</strain>
    </source>
</reference>
<proteinExistence type="predicted"/>
<protein>
    <submittedName>
        <fullName evidence="2">DJ-1 family protein</fullName>
    </submittedName>
</protein>
<sequence>MKKACLLLAEGFEEVEAITPADFLRRAGIEVTITGIASRKVKGSHGIVIETDAGPEALAKDYDVIVLPGGQPGANNLAASPAVRDLLIRHSQKGKLIAAICASPAVVLHGSCNLLQGKKFTGYPGTEVSVKGAHFVPDRVVIDGNYITSRGPGTAGEFAIAIIAALEGRQKADEVAQHALQK</sequence>
<dbReference type="EMBL" id="FWDM01000021">
    <property type="protein sequence ID" value="SLM13166.1"/>
    <property type="molecule type" value="Genomic_DNA"/>
</dbReference>
<dbReference type="GO" id="GO:0005737">
    <property type="term" value="C:cytoplasm"/>
    <property type="evidence" value="ECO:0007669"/>
    <property type="project" value="TreeGrafter"/>
</dbReference>
<dbReference type="AlphaFoldDB" id="A0A3P3XIX6"/>
<dbReference type="InterPro" id="IPR006287">
    <property type="entry name" value="DJ-1"/>
</dbReference>
<accession>A0A3P3XIX6</accession>
<dbReference type="InterPro" id="IPR029062">
    <property type="entry name" value="Class_I_gatase-like"/>
</dbReference>
<dbReference type="InterPro" id="IPR050325">
    <property type="entry name" value="Prot/Nucl_acid_deglycase"/>
</dbReference>
<dbReference type="Pfam" id="PF01965">
    <property type="entry name" value="DJ-1_PfpI"/>
    <property type="match status" value="1"/>
</dbReference>
<dbReference type="PANTHER" id="PTHR48094">
    <property type="entry name" value="PROTEIN/NUCLEIC ACID DEGLYCASE DJ-1-RELATED"/>
    <property type="match status" value="1"/>
</dbReference>